<evidence type="ECO:0000313" key="2">
    <source>
        <dbReference type="Proteomes" id="UP001596086"/>
    </source>
</evidence>
<evidence type="ECO:0000313" key="1">
    <source>
        <dbReference type="EMBL" id="MFC5549335.1"/>
    </source>
</evidence>
<dbReference type="EMBL" id="JBHSMZ010000007">
    <property type="protein sequence ID" value="MFC5549335.1"/>
    <property type="molecule type" value="Genomic_DNA"/>
</dbReference>
<reference evidence="2" key="1">
    <citation type="journal article" date="2019" name="Int. J. Syst. Evol. Microbiol.">
        <title>The Global Catalogue of Microorganisms (GCM) 10K type strain sequencing project: providing services to taxonomists for standard genome sequencing and annotation.</title>
        <authorList>
            <consortium name="The Broad Institute Genomics Platform"/>
            <consortium name="The Broad Institute Genome Sequencing Center for Infectious Disease"/>
            <person name="Wu L."/>
            <person name="Ma J."/>
        </authorList>
    </citation>
    <scope>NUCLEOTIDE SEQUENCE [LARGE SCALE GENOMIC DNA]</scope>
    <source>
        <strain evidence="2">CGMCC 4.5798</strain>
    </source>
</reference>
<dbReference type="RefSeq" id="WP_379771212.1">
    <property type="nucleotide sequence ID" value="NZ_JBHSMZ010000007.1"/>
</dbReference>
<comment type="caution">
    <text evidence="1">The sequence shown here is derived from an EMBL/GenBank/DDBJ whole genome shotgun (WGS) entry which is preliminary data.</text>
</comment>
<accession>A0ABW0S053</accession>
<name>A0ABW0S053_9BURK</name>
<keyword evidence="2" id="KW-1185">Reference proteome</keyword>
<organism evidence="1 2">
    <name type="scientific">Massilia aerilata</name>
    <dbReference type="NCBI Taxonomy" id="453817"/>
    <lineage>
        <taxon>Bacteria</taxon>
        <taxon>Pseudomonadati</taxon>
        <taxon>Pseudomonadota</taxon>
        <taxon>Betaproteobacteria</taxon>
        <taxon>Burkholderiales</taxon>
        <taxon>Oxalobacteraceae</taxon>
        <taxon>Telluria group</taxon>
        <taxon>Massilia</taxon>
    </lineage>
</organism>
<protein>
    <submittedName>
        <fullName evidence="1">Uncharacterized protein</fullName>
    </submittedName>
</protein>
<dbReference type="Proteomes" id="UP001596086">
    <property type="component" value="Unassembled WGS sequence"/>
</dbReference>
<sequence length="112" mass="12304">MITITALSAPHGTQTVKADLTSLKTIRRDARGVRPKEAELDRKKLLQLLDSIKPPKQDALSDEAFESIIDAFCTACPHPIQARWLLLDCLDPLSDGELVDRALTMPKASPAE</sequence>
<proteinExistence type="predicted"/>
<gene>
    <name evidence="1" type="ORF">ACFPO9_12525</name>
</gene>